<dbReference type="EMBL" id="BART01016240">
    <property type="protein sequence ID" value="GAG79206.1"/>
    <property type="molecule type" value="Genomic_DNA"/>
</dbReference>
<feature type="domain" description="3-hydroxyacyl-CoA dehydrogenase NAD binding" evidence="1">
    <location>
        <begin position="9"/>
        <end position="99"/>
    </location>
</feature>
<comment type="caution">
    <text evidence="2">The sequence shown here is derived from an EMBL/GenBank/DDBJ whole genome shotgun (WGS) entry which is preliminary data.</text>
</comment>
<dbReference type="GO" id="GO:0070403">
    <property type="term" value="F:NAD+ binding"/>
    <property type="evidence" value="ECO:0007669"/>
    <property type="project" value="InterPro"/>
</dbReference>
<dbReference type="InterPro" id="IPR036291">
    <property type="entry name" value="NAD(P)-bd_dom_sf"/>
</dbReference>
<dbReference type="GO" id="GO:0006631">
    <property type="term" value="P:fatty acid metabolic process"/>
    <property type="evidence" value="ECO:0007669"/>
    <property type="project" value="InterPro"/>
</dbReference>
<dbReference type="SUPFAM" id="SSF51735">
    <property type="entry name" value="NAD(P)-binding Rossmann-fold domains"/>
    <property type="match status" value="1"/>
</dbReference>
<evidence type="ECO:0000313" key="2">
    <source>
        <dbReference type="EMBL" id="GAG79206.1"/>
    </source>
</evidence>
<dbReference type="PANTHER" id="PTHR48075:SF5">
    <property type="entry name" value="3-HYDROXYBUTYRYL-COA DEHYDROGENASE"/>
    <property type="match status" value="1"/>
</dbReference>
<accession>X1C4A9</accession>
<dbReference type="Gene3D" id="3.40.50.720">
    <property type="entry name" value="NAD(P)-binding Rossmann-like Domain"/>
    <property type="match status" value="1"/>
</dbReference>
<sequence length="101" mass="10820">MQLADIKNISVIGAGTMGRGIGLTYAWGGYQVVLHDTSDTILNNAMSHVRDDLETVADGGLISPDGIGEILSRITMTTDLKRAVKEADFVTEAVIENIKMV</sequence>
<dbReference type="AlphaFoldDB" id="X1C4A9"/>
<dbReference type="Pfam" id="PF02737">
    <property type="entry name" value="3HCDH_N"/>
    <property type="match status" value="1"/>
</dbReference>
<reference evidence="2" key="1">
    <citation type="journal article" date="2014" name="Front. Microbiol.">
        <title>High frequency of phylogenetically diverse reductive dehalogenase-homologous genes in deep subseafloor sedimentary metagenomes.</title>
        <authorList>
            <person name="Kawai M."/>
            <person name="Futagami T."/>
            <person name="Toyoda A."/>
            <person name="Takaki Y."/>
            <person name="Nishi S."/>
            <person name="Hori S."/>
            <person name="Arai W."/>
            <person name="Tsubouchi T."/>
            <person name="Morono Y."/>
            <person name="Uchiyama I."/>
            <person name="Ito T."/>
            <person name="Fujiyama A."/>
            <person name="Inagaki F."/>
            <person name="Takami H."/>
        </authorList>
    </citation>
    <scope>NUCLEOTIDE SEQUENCE</scope>
    <source>
        <strain evidence="2">Expedition CK06-06</strain>
    </source>
</reference>
<organism evidence="2">
    <name type="scientific">marine sediment metagenome</name>
    <dbReference type="NCBI Taxonomy" id="412755"/>
    <lineage>
        <taxon>unclassified sequences</taxon>
        <taxon>metagenomes</taxon>
        <taxon>ecological metagenomes</taxon>
    </lineage>
</organism>
<gene>
    <name evidence="2" type="ORF">S01H4_31284</name>
</gene>
<dbReference type="GO" id="GO:0016491">
    <property type="term" value="F:oxidoreductase activity"/>
    <property type="evidence" value="ECO:0007669"/>
    <property type="project" value="TreeGrafter"/>
</dbReference>
<name>X1C4A9_9ZZZZ</name>
<protein>
    <recommendedName>
        <fullName evidence="1">3-hydroxyacyl-CoA dehydrogenase NAD binding domain-containing protein</fullName>
    </recommendedName>
</protein>
<evidence type="ECO:0000259" key="1">
    <source>
        <dbReference type="Pfam" id="PF02737"/>
    </source>
</evidence>
<dbReference type="InterPro" id="IPR006176">
    <property type="entry name" value="3-OHacyl-CoA_DH_NAD-bd"/>
</dbReference>
<dbReference type="PANTHER" id="PTHR48075">
    <property type="entry name" value="3-HYDROXYACYL-COA DEHYDROGENASE FAMILY PROTEIN"/>
    <property type="match status" value="1"/>
</dbReference>
<proteinExistence type="predicted"/>